<evidence type="ECO:0000259" key="14">
    <source>
        <dbReference type="Pfam" id="PF00593"/>
    </source>
</evidence>
<evidence type="ECO:0000256" key="2">
    <source>
        <dbReference type="ARBA" id="ARBA00022448"/>
    </source>
</evidence>
<dbReference type="EMBL" id="AP017655">
    <property type="protein sequence ID" value="BAV63083.1"/>
    <property type="molecule type" value="Genomic_DNA"/>
</dbReference>
<dbReference type="SUPFAM" id="SSF56935">
    <property type="entry name" value="Porins"/>
    <property type="match status" value="1"/>
</dbReference>
<keyword evidence="4" id="KW-0410">Iron transport</keyword>
<keyword evidence="5 11" id="KW-0812">Transmembrane</keyword>
<evidence type="ECO:0000256" key="6">
    <source>
        <dbReference type="ARBA" id="ARBA00023004"/>
    </source>
</evidence>
<dbReference type="KEGG" id="sclo:SCLO_1000430"/>
<dbReference type="InterPro" id="IPR000531">
    <property type="entry name" value="Beta-barrel_TonB"/>
</dbReference>
<dbReference type="InterPro" id="IPR039426">
    <property type="entry name" value="TonB-dep_rcpt-like"/>
</dbReference>
<keyword evidence="13" id="KW-0732">Signal</keyword>
<dbReference type="PROSITE" id="PS52016">
    <property type="entry name" value="TONB_DEPENDENT_REC_3"/>
    <property type="match status" value="1"/>
</dbReference>
<proteinExistence type="inferred from homology"/>
<keyword evidence="3 11" id="KW-1134">Transmembrane beta strand</keyword>
<dbReference type="InterPro" id="IPR012910">
    <property type="entry name" value="Plug_dom"/>
</dbReference>
<evidence type="ECO:0000313" key="17">
    <source>
        <dbReference type="Proteomes" id="UP000218272"/>
    </source>
</evidence>
<dbReference type="GO" id="GO:0009279">
    <property type="term" value="C:cell outer membrane"/>
    <property type="evidence" value="ECO:0007669"/>
    <property type="project" value="UniProtKB-SubCell"/>
</dbReference>
<evidence type="ECO:0000259" key="15">
    <source>
        <dbReference type="Pfam" id="PF07715"/>
    </source>
</evidence>
<evidence type="ECO:0008006" key="18">
    <source>
        <dbReference type="Google" id="ProtNLM"/>
    </source>
</evidence>
<evidence type="ECO:0000256" key="1">
    <source>
        <dbReference type="ARBA" id="ARBA00004571"/>
    </source>
</evidence>
<feature type="signal peptide" evidence="13">
    <location>
        <begin position="1"/>
        <end position="24"/>
    </location>
</feature>
<evidence type="ECO:0000256" key="13">
    <source>
        <dbReference type="SAM" id="SignalP"/>
    </source>
</evidence>
<reference evidence="16 17" key="1">
    <citation type="submission" date="2016-10" db="EMBL/GenBank/DDBJ databases">
        <title>Complete Genome Sequence of the Nonylphenol-Degrading Bacterium Sphingobium cloacae JCM 10874T.</title>
        <authorList>
            <person name="Ootsuka M."/>
            <person name="Nishizawa T."/>
            <person name="Ohta H."/>
        </authorList>
    </citation>
    <scope>NUCLEOTIDE SEQUENCE [LARGE SCALE GENOMIC DNA]</scope>
    <source>
        <strain evidence="16 17">JCM 10874</strain>
    </source>
</reference>
<name>A0A1E1EXV6_9SPHN</name>
<evidence type="ECO:0000256" key="5">
    <source>
        <dbReference type="ARBA" id="ARBA00022692"/>
    </source>
</evidence>
<dbReference type="GO" id="GO:0006826">
    <property type="term" value="P:iron ion transport"/>
    <property type="evidence" value="ECO:0007669"/>
    <property type="project" value="UniProtKB-KW"/>
</dbReference>
<feature type="domain" description="TonB-dependent receptor plug" evidence="15">
    <location>
        <begin position="52"/>
        <end position="160"/>
    </location>
</feature>
<evidence type="ECO:0000256" key="8">
    <source>
        <dbReference type="ARBA" id="ARBA00023077"/>
    </source>
</evidence>
<sequence>MRTRIALYIASASILAVTASAAQAQTAPSAAAPDQGFGGDIVVTAQRRSESVQDVPISISAFTGKQLQELKISQPADVAAISPGVFVNATRGDQNPTFAIRGLSLNDSFSNNNPTVGIYFDDVNLPYTPMMAFQMFDIDRIEVLKGPQGTLYGRNTTGGAINFISKKPTQEFDAYATASYGRFDRFELEGAAGGDVTDTLAVRFAAKTVQQGSGWQTNALTGDKVGEVSNVALRAQALWTPTPELSVHLEGTYSYNSSDQQLREHVGYRAKDGSGYCAAALAGVRDPLTCVDSLGYSDLSPGRRTVENSATYGYKNRSRAQGVSLNIGYDLGGVTLTSITGYNHFKRVSGDDSDGGALIELDTQFTDRIKSFTQEVRLTSDNASPFSWVAGLYYSWDRIAGNALQALDDHFFHTRADTGFVQTTKAYAAFGQANYELSDALTLTAGLRFTRDDKGFTYDSIDLDPYGISTLPTPVAGIVDGVKQDNLSGKIGLDYKISPDAMIYASASRGFKSGGFKAAIAFNADELQPFKGETVYSYEIGAKTTLLDGALTFNLAGYYNDWRNFQAMVTEIRSGINVIVLSNAGDARVYGVEADAVFRPTDRLTLRTAVNWQDSKITDFNNAAGADDFTGNKLANAPAFSGTGMARWETPLEGESWGVVILGDASYRSKTYYSLANRDLSAQDGYWLVNGRLSIHDKNDKWEAAIYGRNILNKLYVSSSYDNWGGIFPSQNFLGDPATYGVSLTFRY</sequence>
<evidence type="ECO:0000256" key="11">
    <source>
        <dbReference type="PROSITE-ProRule" id="PRU01360"/>
    </source>
</evidence>
<evidence type="ECO:0000256" key="4">
    <source>
        <dbReference type="ARBA" id="ARBA00022496"/>
    </source>
</evidence>
<gene>
    <name evidence="16" type="ORF">SCLO_1000430</name>
</gene>
<keyword evidence="2 11" id="KW-0813">Transport</keyword>
<keyword evidence="9 11" id="KW-0472">Membrane</keyword>
<comment type="subcellular location">
    <subcellularLocation>
        <location evidence="1 11">Cell outer membrane</location>
        <topology evidence="1 11">Multi-pass membrane protein</topology>
    </subcellularLocation>
</comment>
<dbReference type="Gene3D" id="2.40.170.20">
    <property type="entry name" value="TonB-dependent receptor, beta-barrel domain"/>
    <property type="match status" value="1"/>
</dbReference>
<dbReference type="PANTHER" id="PTHR32552:SF81">
    <property type="entry name" value="TONB-DEPENDENT OUTER MEMBRANE RECEPTOR"/>
    <property type="match status" value="1"/>
</dbReference>
<keyword evidence="8 12" id="KW-0798">TonB box</keyword>
<evidence type="ECO:0000313" key="16">
    <source>
        <dbReference type="EMBL" id="BAV63083.1"/>
    </source>
</evidence>
<protein>
    <recommendedName>
        <fullName evidence="18">TonB-dependent receptor</fullName>
    </recommendedName>
</protein>
<dbReference type="PANTHER" id="PTHR32552">
    <property type="entry name" value="FERRICHROME IRON RECEPTOR-RELATED"/>
    <property type="match status" value="1"/>
</dbReference>
<comment type="similarity">
    <text evidence="11 12">Belongs to the TonB-dependent receptor family.</text>
</comment>
<dbReference type="Pfam" id="PF00593">
    <property type="entry name" value="TonB_dep_Rec_b-barrel"/>
    <property type="match status" value="1"/>
</dbReference>
<dbReference type="AlphaFoldDB" id="A0A1E1EXV6"/>
<dbReference type="InterPro" id="IPR036942">
    <property type="entry name" value="Beta-barrel_TonB_sf"/>
</dbReference>
<evidence type="ECO:0000256" key="3">
    <source>
        <dbReference type="ARBA" id="ARBA00022452"/>
    </source>
</evidence>
<keyword evidence="7" id="KW-0406">Ion transport</keyword>
<keyword evidence="17" id="KW-1185">Reference proteome</keyword>
<dbReference type="Pfam" id="PF07715">
    <property type="entry name" value="Plug"/>
    <property type="match status" value="1"/>
</dbReference>
<dbReference type="Proteomes" id="UP000218272">
    <property type="component" value="Chromosome SCLO_1"/>
</dbReference>
<evidence type="ECO:0000256" key="12">
    <source>
        <dbReference type="RuleBase" id="RU003357"/>
    </source>
</evidence>
<feature type="domain" description="TonB-dependent receptor-like beta-barrel" evidence="14">
    <location>
        <begin position="308"/>
        <end position="711"/>
    </location>
</feature>
<dbReference type="RefSeq" id="WP_066521589.1">
    <property type="nucleotide sequence ID" value="NZ_AP017655.1"/>
</dbReference>
<evidence type="ECO:0000256" key="10">
    <source>
        <dbReference type="ARBA" id="ARBA00023237"/>
    </source>
</evidence>
<dbReference type="OrthoDB" id="7577471at2"/>
<dbReference type="CDD" id="cd01347">
    <property type="entry name" value="ligand_gated_channel"/>
    <property type="match status" value="1"/>
</dbReference>
<keyword evidence="6" id="KW-0408">Iron</keyword>
<organism evidence="16 17">
    <name type="scientific">Sphingobium cloacae</name>
    <dbReference type="NCBI Taxonomy" id="120107"/>
    <lineage>
        <taxon>Bacteria</taxon>
        <taxon>Pseudomonadati</taxon>
        <taxon>Pseudomonadota</taxon>
        <taxon>Alphaproteobacteria</taxon>
        <taxon>Sphingomonadales</taxon>
        <taxon>Sphingomonadaceae</taxon>
        <taxon>Sphingobium</taxon>
    </lineage>
</organism>
<feature type="chain" id="PRO_5009112322" description="TonB-dependent receptor" evidence="13">
    <location>
        <begin position="25"/>
        <end position="748"/>
    </location>
</feature>
<keyword evidence="10 11" id="KW-0998">Cell outer membrane</keyword>
<evidence type="ECO:0000256" key="9">
    <source>
        <dbReference type="ARBA" id="ARBA00023136"/>
    </source>
</evidence>
<accession>A0A1E1EXV6</accession>
<evidence type="ECO:0000256" key="7">
    <source>
        <dbReference type="ARBA" id="ARBA00023065"/>
    </source>
</evidence>